<name>A0A644W7V9_9ZZZZ</name>
<gene>
    <name evidence="2" type="primary">yjdF_2</name>
    <name evidence="2" type="ORF">SDC9_45845</name>
</gene>
<feature type="region of interest" description="Disordered" evidence="1">
    <location>
        <begin position="52"/>
        <end position="130"/>
    </location>
</feature>
<evidence type="ECO:0000313" key="2">
    <source>
        <dbReference type="EMBL" id="MPL99627.1"/>
    </source>
</evidence>
<feature type="compositionally biased region" description="Basic residues" evidence="1">
    <location>
        <begin position="120"/>
        <end position="130"/>
    </location>
</feature>
<dbReference type="AlphaFoldDB" id="A0A644W7V9"/>
<accession>A0A644W7V9</accession>
<dbReference type="EMBL" id="VSSQ01000678">
    <property type="protein sequence ID" value="MPL99627.1"/>
    <property type="molecule type" value="Genomic_DNA"/>
</dbReference>
<proteinExistence type="predicted"/>
<feature type="compositionally biased region" description="Basic and acidic residues" evidence="1">
    <location>
        <begin position="92"/>
        <end position="119"/>
    </location>
</feature>
<comment type="caution">
    <text evidence="2">The sequence shown here is derived from an EMBL/GenBank/DDBJ whole genome shotgun (WGS) entry which is preliminary data.</text>
</comment>
<reference evidence="2" key="1">
    <citation type="submission" date="2019-08" db="EMBL/GenBank/DDBJ databases">
        <authorList>
            <person name="Kucharzyk K."/>
            <person name="Murdoch R.W."/>
            <person name="Higgins S."/>
            <person name="Loffler F."/>
        </authorList>
    </citation>
    <scope>NUCLEOTIDE SEQUENCE</scope>
</reference>
<dbReference type="PIRSF" id="PIRSF021328">
    <property type="entry name" value="UCP021328"/>
    <property type="match status" value="1"/>
</dbReference>
<dbReference type="InterPro" id="IPR016787">
    <property type="entry name" value="UCP021328"/>
</dbReference>
<evidence type="ECO:0000256" key="1">
    <source>
        <dbReference type="SAM" id="MobiDB-lite"/>
    </source>
</evidence>
<organism evidence="2">
    <name type="scientific">bioreactor metagenome</name>
    <dbReference type="NCBI Taxonomy" id="1076179"/>
    <lineage>
        <taxon>unclassified sequences</taxon>
        <taxon>metagenomes</taxon>
        <taxon>ecological metagenomes</taxon>
    </lineage>
</organism>
<dbReference type="Pfam" id="PF11208">
    <property type="entry name" value="DUF2992"/>
    <property type="match status" value="1"/>
</dbReference>
<evidence type="ECO:0008006" key="3">
    <source>
        <dbReference type="Google" id="ProtNLM"/>
    </source>
</evidence>
<sequence>MFFEDPFWVGIFERFSDGTVQVCKITFGPEPKDFEIYGYLLDNWHKLTFSPPVKTDVKPEAKPNPKGLRRAIGKQLDSRGVGTKSQQALKLQQEEGKEARKEKSKQRKEEETQFKFELKQRKRKEKHRGR</sequence>
<protein>
    <recommendedName>
        <fullName evidence="3">DUF2992 domain-containing protein</fullName>
    </recommendedName>
</protein>